<evidence type="ECO:0000313" key="2">
    <source>
        <dbReference type="Proteomes" id="UP000297229"/>
    </source>
</evidence>
<proteinExistence type="predicted"/>
<comment type="caution">
    <text evidence="1">The sequence shown here is derived from an EMBL/GenBank/DDBJ whole genome shotgun (WGS) entry which is preliminary data.</text>
</comment>
<dbReference type="Gene3D" id="3.30.70.100">
    <property type="match status" value="1"/>
</dbReference>
<gene>
    <name evidence="1" type="ORF">BELL_0684g00070</name>
</gene>
<protein>
    <recommendedName>
        <fullName evidence="3">ABM domain-containing protein</fullName>
    </recommendedName>
</protein>
<sequence>MSADIQVVAIFHPASGKESRLKEVLLDLASKVHENEQGVKKYQAFEQIDSQTGTNVILFQETCYLDADQAAVNTHLTSSYFGAAGETLNKEGLVTKPFEVIVLNPIGGFASRV</sequence>
<reference evidence="1 2" key="1">
    <citation type="submission" date="2017-12" db="EMBL/GenBank/DDBJ databases">
        <title>Comparative genomics of Botrytis spp.</title>
        <authorList>
            <person name="Valero-Jimenez C.A."/>
            <person name="Tapia P."/>
            <person name="Veloso J."/>
            <person name="Silva-Moreno E."/>
            <person name="Staats M."/>
            <person name="Valdes J.H."/>
            <person name="Van Kan J.A.L."/>
        </authorList>
    </citation>
    <scope>NUCLEOTIDE SEQUENCE [LARGE SCALE GENOMIC DNA]</scope>
    <source>
        <strain evidence="1 2">Be9601</strain>
    </source>
</reference>
<name>A0A4Z1JAW4_9HELO</name>
<organism evidence="1 2">
    <name type="scientific">Botrytis elliptica</name>
    <dbReference type="NCBI Taxonomy" id="278938"/>
    <lineage>
        <taxon>Eukaryota</taxon>
        <taxon>Fungi</taxon>
        <taxon>Dikarya</taxon>
        <taxon>Ascomycota</taxon>
        <taxon>Pezizomycotina</taxon>
        <taxon>Leotiomycetes</taxon>
        <taxon>Helotiales</taxon>
        <taxon>Sclerotiniaceae</taxon>
        <taxon>Botrytis</taxon>
    </lineage>
</organism>
<dbReference type="InterPro" id="IPR011008">
    <property type="entry name" value="Dimeric_a/b-barrel"/>
</dbReference>
<evidence type="ECO:0008006" key="3">
    <source>
        <dbReference type="Google" id="ProtNLM"/>
    </source>
</evidence>
<dbReference type="Proteomes" id="UP000297229">
    <property type="component" value="Unassembled WGS sequence"/>
</dbReference>
<keyword evidence="2" id="KW-1185">Reference proteome</keyword>
<dbReference type="AlphaFoldDB" id="A0A4Z1JAW4"/>
<dbReference type="SUPFAM" id="SSF54909">
    <property type="entry name" value="Dimeric alpha+beta barrel"/>
    <property type="match status" value="1"/>
</dbReference>
<accession>A0A4Z1JAW4</accession>
<dbReference type="EMBL" id="PQXM01000682">
    <property type="protein sequence ID" value="TGO70688.1"/>
    <property type="molecule type" value="Genomic_DNA"/>
</dbReference>
<evidence type="ECO:0000313" key="1">
    <source>
        <dbReference type="EMBL" id="TGO70688.1"/>
    </source>
</evidence>